<keyword evidence="1" id="KW-1133">Transmembrane helix</keyword>
<dbReference type="PANTHER" id="PTHR30093">
    <property type="entry name" value="GENERAL SECRETION PATHWAY PROTEIN G"/>
    <property type="match status" value="1"/>
</dbReference>
<keyword evidence="3" id="KW-1185">Reference proteome</keyword>
<feature type="transmembrane region" description="Helical" evidence="1">
    <location>
        <begin position="6"/>
        <end position="27"/>
    </location>
</feature>
<sequence length="157" mass="17852">MAVRGFSLVEMLVSVMILGILAVVALPQYQNQVRREKEQDLREALRTVRTAIDAFHEDWKQGRIPPGGLASENGYPVSLAVLVNGVDAGTLEGGRRYYLRRVPRNPFADPTLPNLEQWQLRSYQDEPDNSRWGRQDVYDIRVAIEESALDGSCYCDW</sequence>
<dbReference type="SUPFAM" id="SSF54523">
    <property type="entry name" value="Pili subunits"/>
    <property type="match status" value="1"/>
</dbReference>
<keyword evidence="1" id="KW-0812">Transmembrane</keyword>
<dbReference type="AlphaFoldDB" id="A0A6N7LS80"/>
<evidence type="ECO:0000256" key="1">
    <source>
        <dbReference type="SAM" id="Phobius"/>
    </source>
</evidence>
<evidence type="ECO:0000313" key="2">
    <source>
        <dbReference type="EMBL" id="MQX53279.1"/>
    </source>
</evidence>
<dbReference type="Proteomes" id="UP000469421">
    <property type="component" value="Unassembled WGS sequence"/>
</dbReference>
<evidence type="ECO:0000313" key="3">
    <source>
        <dbReference type="Proteomes" id="UP000469421"/>
    </source>
</evidence>
<accession>A0A6N7LS80</accession>
<dbReference type="InterPro" id="IPR012902">
    <property type="entry name" value="N_methyl_site"/>
</dbReference>
<reference evidence="2 3" key="1">
    <citation type="submission" date="2019-10" db="EMBL/GenBank/DDBJ databases">
        <title>Alcanivorax sp.PA15-N-34 draft genome sequence.</title>
        <authorList>
            <person name="Liao X."/>
            <person name="Shao Z."/>
        </authorList>
    </citation>
    <scope>NUCLEOTIDE SEQUENCE [LARGE SCALE GENOMIC DNA]</scope>
    <source>
        <strain evidence="2 3">PA15-N-34</strain>
    </source>
</reference>
<proteinExistence type="predicted"/>
<name>A0A6N7LS80_9GAMM</name>
<dbReference type="Pfam" id="PF07963">
    <property type="entry name" value="N_methyl"/>
    <property type="match status" value="1"/>
</dbReference>
<organism evidence="2 3">
    <name type="scientific">Alcanivorax sediminis</name>
    <dbReference type="NCBI Taxonomy" id="2663008"/>
    <lineage>
        <taxon>Bacteria</taxon>
        <taxon>Pseudomonadati</taxon>
        <taxon>Pseudomonadota</taxon>
        <taxon>Gammaproteobacteria</taxon>
        <taxon>Oceanospirillales</taxon>
        <taxon>Alcanivoracaceae</taxon>
        <taxon>Alcanivorax</taxon>
    </lineage>
</organism>
<dbReference type="InterPro" id="IPR045584">
    <property type="entry name" value="Pilin-like"/>
</dbReference>
<dbReference type="PROSITE" id="PS00409">
    <property type="entry name" value="PROKAR_NTER_METHYL"/>
    <property type="match status" value="1"/>
</dbReference>
<protein>
    <submittedName>
        <fullName evidence="2">Prepilin-type N-terminal cleavage/methylation domain-containing protein</fullName>
    </submittedName>
</protein>
<dbReference type="NCBIfam" id="TIGR02532">
    <property type="entry name" value="IV_pilin_GFxxxE"/>
    <property type="match status" value="1"/>
</dbReference>
<keyword evidence="1" id="KW-0472">Membrane</keyword>
<dbReference type="Gene3D" id="3.30.700.10">
    <property type="entry name" value="Glycoprotein, Type 4 Pilin"/>
    <property type="match status" value="1"/>
</dbReference>
<comment type="caution">
    <text evidence="2">The sequence shown here is derived from an EMBL/GenBank/DDBJ whole genome shotgun (WGS) entry which is preliminary data.</text>
</comment>
<dbReference type="RefSeq" id="WP_153500525.1">
    <property type="nucleotide sequence ID" value="NZ_WIRE01000001.1"/>
</dbReference>
<dbReference type="PANTHER" id="PTHR30093:SF47">
    <property type="entry name" value="TYPE IV PILUS NON-CORE MINOR PILIN PILE"/>
    <property type="match status" value="1"/>
</dbReference>
<dbReference type="EMBL" id="WIRE01000001">
    <property type="protein sequence ID" value="MQX53279.1"/>
    <property type="molecule type" value="Genomic_DNA"/>
</dbReference>
<gene>
    <name evidence="2" type="ORF">GFN93_08455</name>
</gene>